<evidence type="ECO:0000313" key="1">
    <source>
        <dbReference type="EMBL" id="KAB7704648.1"/>
    </source>
</evidence>
<dbReference type="EMBL" id="WEIO01000012">
    <property type="protein sequence ID" value="KAB7704648.1"/>
    <property type="molecule type" value="Genomic_DNA"/>
</dbReference>
<reference evidence="1 2" key="1">
    <citation type="submission" date="2019-10" db="EMBL/GenBank/DDBJ databases">
        <title>Bacillus aerolatum sp. nov., isolated from bioaerosol of sport playgrounds.</title>
        <authorList>
            <person name="Chen P."/>
            <person name="Zhang G."/>
        </authorList>
    </citation>
    <scope>NUCLEOTIDE SEQUENCE [LARGE SCALE GENOMIC DNA]</scope>
    <source>
        <strain evidence="1 2">CX253</strain>
    </source>
</reference>
<comment type="caution">
    <text evidence="1">The sequence shown here is derived from an EMBL/GenBank/DDBJ whole genome shotgun (WGS) entry which is preliminary data.</text>
</comment>
<name>A0A6I1FG56_9BACI</name>
<dbReference type="AlphaFoldDB" id="A0A6I1FG56"/>
<sequence>MLALLINEEEKREIYYLIKREMDEILFDLGDSRIDESVKRSMKKKYVRLFDLFKRVATEKECMEYLVYQQNTQ</sequence>
<proteinExistence type="predicted"/>
<dbReference type="RefSeq" id="WP_152154171.1">
    <property type="nucleotide sequence ID" value="NZ_WEIO01000012.1"/>
</dbReference>
<gene>
    <name evidence="1" type="ORF">F9802_17195</name>
</gene>
<evidence type="ECO:0000313" key="2">
    <source>
        <dbReference type="Proteomes" id="UP000429595"/>
    </source>
</evidence>
<protein>
    <submittedName>
        <fullName evidence="1">Uncharacterized protein</fullName>
    </submittedName>
</protein>
<organism evidence="1 2">
    <name type="scientific">Bacillus aerolatus</name>
    <dbReference type="NCBI Taxonomy" id="2653354"/>
    <lineage>
        <taxon>Bacteria</taxon>
        <taxon>Bacillati</taxon>
        <taxon>Bacillota</taxon>
        <taxon>Bacilli</taxon>
        <taxon>Bacillales</taxon>
        <taxon>Bacillaceae</taxon>
        <taxon>Bacillus</taxon>
    </lineage>
</organism>
<accession>A0A6I1FG56</accession>
<dbReference type="Proteomes" id="UP000429595">
    <property type="component" value="Unassembled WGS sequence"/>
</dbReference>
<keyword evidence="2" id="KW-1185">Reference proteome</keyword>